<organism evidence="2 3">
    <name type="scientific">Pseudonocardia ailaonensis</name>
    <dbReference type="NCBI Taxonomy" id="367279"/>
    <lineage>
        <taxon>Bacteria</taxon>
        <taxon>Bacillati</taxon>
        <taxon>Actinomycetota</taxon>
        <taxon>Actinomycetes</taxon>
        <taxon>Pseudonocardiales</taxon>
        <taxon>Pseudonocardiaceae</taxon>
        <taxon>Pseudonocardia</taxon>
    </lineage>
</organism>
<accession>A0ABN2N3N1</accession>
<reference evidence="2 3" key="1">
    <citation type="journal article" date="2019" name="Int. J. Syst. Evol. Microbiol.">
        <title>The Global Catalogue of Microorganisms (GCM) 10K type strain sequencing project: providing services to taxonomists for standard genome sequencing and annotation.</title>
        <authorList>
            <consortium name="The Broad Institute Genomics Platform"/>
            <consortium name="The Broad Institute Genome Sequencing Center for Infectious Disease"/>
            <person name="Wu L."/>
            <person name="Ma J."/>
        </authorList>
    </citation>
    <scope>NUCLEOTIDE SEQUENCE [LARGE SCALE GENOMIC DNA]</scope>
    <source>
        <strain evidence="2 3">JCM 16009</strain>
    </source>
</reference>
<dbReference type="EMBL" id="BAAAQK010000009">
    <property type="protein sequence ID" value="GAA1850646.1"/>
    <property type="molecule type" value="Genomic_DNA"/>
</dbReference>
<gene>
    <name evidence="2" type="ORF">GCM10009836_33180</name>
</gene>
<proteinExistence type="predicted"/>
<protein>
    <submittedName>
        <fullName evidence="2">Uncharacterized protein</fullName>
    </submittedName>
</protein>
<evidence type="ECO:0000313" key="3">
    <source>
        <dbReference type="Proteomes" id="UP001500449"/>
    </source>
</evidence>
<sequence length="70" mass="7283">MTDSAQPTDSGPAGGDTGPRQGAPIIDVLMRGLVAARDTVGPDVGVEPDSLFCAGLYYDGQHYCPVLYIN</sequence>
<evidence type="ECO:0000256" key="1">
    <source>
        <dbReference type="SAM" id="MobiDB-lite"/>
    </source>
</evidence>
<evidence type="ECO:0000313" key="2">
    <source>
        <dbReference type="EMBL" id="GAA1850646.1"/>
    </source>
</evidence>
<name>A0ABN2N3N1_9PSEU</name>
<comment type="caution">
    <text evidence="2">The sequence shown here is derived from an EMBL/GenBank/DDBJ whole genome shotgun (WGS) entry which is preliminary data.</text>
</comment>
<dbReference type="RefSeq" id="WP_344417526.1">
    <property type="nucleotide sequence ID" value="NZ_BAAAQK010000009.1"/>
</dbReference>
<feature type="region of interest" description="Disordered" evidence="1">
    <location>
        <begin position="1"/>
        <end position="23"/>
    </location>
</feature>
<keyword evidence="3" id="KW-1185">Reference proteome</keyword>
<dbReference type="Proteomes" id="UP001500449">
    <property type="component" value="Unassembled WGS sequence"/>
</dbReference>